<dbReference type="Gene3D" id="3.10.129.10">
    <property type="entry name" value="Hotdog Thioesterase"/>
    <property type="match status" value="1"/>
</dbReference>
<dbReference type="PANTHER" id="PTHR43664">
    <property type="entry name" value="MONOAMINE OXIDASE-RELATED"/>
    <property type="match status" value="1"/>
</dbReference>
<dbReference type="EMBL" id="BAABJM010000006">
    <property type="protein sequence ID" value="GAA5064998.1"/>
    <property type="molecule type" value="Genomic_DNA"/>
</dbReference>
<evidence type="ECO:0000313" key="2">
    <source>
        <dbReference type="EMBL" id="GAA5064998.1"/>
    </source>
</evidence>
<dbReference type="Pfam" id="PF19315">
    <property type="entry name" value="MC_hydratase"/>
    <property type="match status" value="1"/>
</dbReference>
<dbReference type="InterPro" id="IPR048274">
    <property type="entry name" value="MC_hydratase"/>
</dbReference>
<dbReference type="SUPFAM" id="SSF54637">
    <property type="entry name" value="Thioesterase/thiol ester dehydrase-isomerase"/>
    <property type="match status" value="1"/>
</dbReference>
<protein>
    <recommendedName>
        <fullName evidence="4">Dehydratase</fullName>
    </recommendedName>
</protein>
<dbReference type="InterPro" id="IPR029069">
    <property type="entry name" value="HotDog_dom_sf"/>
</dbReference>
<accession>A0ABP9KW56</accession>
<comment type="caution">
    <text evidence="2">The sequence shown here is derived from an EMBL/GenBank/DDBJ whole genome shotgun (WGS) entry which is preliminary data.</text>
</comment>
<evidence type="ECO:0000256" key="1">
    <source>
        <dbReference type="SAM" id="MobiDB-lite"/>
    </source>
</evidence>
<gene>
    <name evidence="2" type="ORF">GCM10023318_51600</name>
</gene>
<organism evidence="2 3">
    <name type="scientific">Nocardia callitridis</name>
    <dbReference type="NCBI Taxonomy" id="648753"/>
    <lineage>
        <taxon>Bacteria</taxon>
        <taxon>Bacillati</taxon>
        <taxon>Actinomycetota</taxon>
        <taxon>Actinomycetes</taxon>
        <taxon>Mycobacteriales</taxon>
        <taxon>Nocardiaceae</taxon>
        <taxon>Nocardia</taxon>
    </lineage>
</organism>
<feature type="region of interest" description="Disordered" evidence="1">
    <location>
        <begin position="171"/>
        <end position="193"/>
    </location>
</feature>
<evidence type="ECO:0008006" key="4">
    <source>
        <dbReference type="Google" id="ProtNLM"/>
    </source>
</evidence>
<feature type="compositionally biased region" description="Low complexity" evidence="1">
    <location>
        <begin position="177"/>
        <end position="193"/>
    </location>
</feature>
<proteinExistence type="predicted"/>
<evidence type="ECO:0000313" key="3">
    <source>
        <dbReference type="Proteomes" id="UP001500603"/>
    </source>
</evidence>
<sequence>MATHPAILGRFFEDYAVGDVYQHPMGRTISEADNTWVTLLSMNTNQNHFNAHLAQQNPITDGRIIVNSGFTVSLVLGISVLDMSQNAISNLAFTDIKMSHPVYVGDTLYAESICTGLRRSESRPYAGIVSMITRGLNQDGDEVISWKRSVMVATRESGIGQNYFPTAKSGPLALPEATHTTTEPTATTNGTTA</sequence>
<dbReference type="PANTHER" id="PTHR43664:SF1">
    <property type="entry name" value="BETA-METHYLMALYL-COA DEHYDRATASE"/>
    <property type="match status" value="1"/>
</dbReference>
<keyword evidence="3" id="KW-1185">Reference proteome</keyword>
<dbReference type="InterPro" id="IPR052342">
    <property type="entry name" value="MCH/BMMD"/>
</dbReference>
<name>A0ABP9KW56_9NOCA</name>
<reference evidence="3" key="1">
    <citation type="journal article" date="2019" name="Int. J. Syst. Evol. Microbiol.">
        <title>The Global Catalogue of Microorganisms (GCM) 10K type strain sequencing project: providing services to taxonomists for standard genome sequencing and annotation.</title>
        <authorList>
            <consortium name="The Broad Institute Genomics Platform"/>
            <consortium name="The Broad Institute Genome Sequencing Center for Infectious Disease"/>
            <person name="Wu L."/>
            <person name="Ma J."/>
        </authorList>
    </citation>
    <scope>NUCLEOTIDE SEQUENCE [LARGE SCALE GENOMIC DNA]</scope>
    <source>
        <strain evidence="3">JCM 18298</strain>
    </source>
</reference>
<dbReference type="Proteomes" id="UP001500603">
    <property type="component" value="Unassembled WGS sequence"/>
</dbReference>
<dbReference type="CDD" id="cd03451">
    <property type="entry name" value="FkbR2"/>
    <property type="match status" value="1"/>
</dbReference>
<dbReference type="RefSeq" id="WP_345498559.1">
    <property type="nucleotide sequence ID" value="NZ_BAABJM010000006.1"/>
</dbReference>